<organism evidence="1">
    <name type="scientific">Alexandrium catenella</name>
    <name type="common">Red tide dinoflagellate</name>
    <name type="synonym">Gonyaulax catenella</name>
    <dbReference type="NCBI Taxonomy" id="2925"/>
    <lineage>
        <taxon>Eukaryota</taxon>
        <taxon>Sar</taxon>
        <taxon>Alveolata</taxon>
        <taxon>Dinophyceae</taxon>
        <taxon>Gonyaulacales</taxon>
        <taxon>Pyrocystaceae</taxon>
        <taxon>Alexandrium</taxon>
    </lineage>
</organism>
<evidence type="ECO:0000313" key="1">
    <source>
        <dbReference type="EMBL" id="CAD9166930.1"/>
    </source>
</evidence>
<protein>
    <submittedName>
        <fullName evidence="1">Uncharacterized protein</fullName>
    </submittedName>
</protein>
<sequence length="152" mass="16805">MCRWLQAASSAEPQVLRQLLHVGNDAALWELLENVRCNPPFSELCEAYAQLVSLGLGEDFPALCLDAQGRHAREVAGSRLGLQSCGELWVLMLLLLPPEFRTAVAPELARPWAVQEFSNSSRVLWVEHLGALEADLSRLLQMPGGDSCKRAR</sequence>
<dbReference type="EMBL" id="HBGE01072932">
    <property type="protein sequence ID" value="CAD9166930.1"/>
    <property type="molecule type" value="Transcribed_RNA"/>
</dbReference>
<reference evidence="1" key="1">
    <citation type="submission" date="2021-01" db="EMBL/GenBank/DDBJ databases">
        <authorList>
            <person name="Corre E."/>
            <person name="Pelletier E."/>
            <person name="Niang G."/>
            <person name="Scheremetjew M."/>
            <person name="Finn R."/>
            <person name="Kale V."/>
            <person name="Holt S."/>
            <person name="Cochrane G."/>
            <person name="Meng A."/>
            <person name="Brown T."/>
            <person name="Cohen L."/>
        </authorList>
    </citation>
    <scope>NUCLEOTIDE SEQUENCE</scope>
    <source>
        <strain evidence="1">OF101</strain>
    </source>
</reference>
<name>A0A7S1RIH0_ALECA</name>
<gene>
    <name evidence="1" type="ORF">ACAT0790_LOCUS43698</name>
</gene>
<proteinExistence type="predicted"/>
<dbReference type="AlphaFoldDB" id="A0A7S1RIH0"/>
<accession>A0A7S1RIH0</accession>